<dbReference type="GO" id="GO:0008658">
    <property type="term" value="F:penicillin binding"/>
    <property type="evidence" value="ECO:0007669"/>
    <property type="project" value="InterPro"/>
</dbReference>
<evidence type="ECO:0000313" key="4">
    <source>
        <dbReference type="Proteomes" id="UP000215413"/>
    </source>
</evidence>
<comment type="caution">
    <text evidence="3">The sequence shown here is derived from an EMBL/GenBank/DDBJ whole genome shotgun (WGS) entry which is preliminary data.</text>
</comment>
<dbReference type="InterPro" id="IPR050515">
    <property type="entry name" value="Beta-lactam/transpept"/>
</dbReference>
<dbReference type="Gene3D" id="3.40.710.10">
    <property type="entry name" value="DD-peptidase/beta-lactamase superfamily"/>
    <property type="match status" value="1"/>
</dbReference>
<accession>A0A233V3V3</accession>
<evidence type="ECO:0000259" key="1">
    <source>
        <dbReference type="Pfam" id="PF00905"/>
    </source>
</evidence>
<dbReference type="RefSeq" id="WP_094205907.1">
    <property type="nucleotide sequence ID" value="NZ_JAWGQT010000011.1"/>
</dbReference>
<organism evidence="3 4">
    <name type="scientific">Finegoldia magna</name>
    <name type="common">Peptostreptococcus magnus</name>
    <dbReference type="NCBI Taxonomy" id="1260"/>
    <lineage>
        <taxon>Bacteria</taxon>
        <taxon>Bacillati</taxon>
        <taxon>Bacillota</taxon>
        <taxon>Tissierellia</taxon>
        <taxon>Tissierellales</taxon>
        <taxon>Peptoniphilaceae</taxon>
        <taxon>Finegoldia</taxon>
    </lineage>
</organism>
<feature type="domain" description="Penicillin binding protein A dimerisation" evidence="2">
    <location>
        <begin position="56"/>
        <end position="135"/>
    </location>
</feature>
<dbReference type="GO" id="GO:0008800">
    <property type="term" value="F:beta-lactamase activity"/>
    <property type="evidence" value="ECO:0007669"/>
    <property type="project" value="UniProtKB-EC"/>
</dbReference>
<sequence length="472" mass="52161">MQNKMNKRIIVVLSFLMTLFVLLVLYLTYFQIVKADKIANNEYNKRLWVDEDKVERGTIYDRDKNVLVETKKDQSGKNYRFFDYADIYGNITGYNSKTYGTAGLEKSYMKELLNINKDTPLSQLRNIVGSSNKGNDLVLTTNSTLQKLAYNLLDGKKGSIVMMNPTTGEVYVMATFPSYNPNEVSSQWQELLNRETSPLLNRATQGMYTPGSVFKIITGNAILENEDKVDKVVEDNTGTIEFNKYTISNNNGAVFGETGLRKALEKSSNVYFASQGVKLGNKILEDNASKFMIGKKIPFDLPVAVSVNGYSKTKSNADIATTSFGQGETLVTPLNMAMAMSAVANDGQMLKPYLVSQIIDSEGKVIKETKPELLSEVGNKQNMETLKDYLRSTAESYDTLNVSTSVIAKSGTAEIKDKTSTHAWFVAAAPAKKPKFAIAVILEDDNSYGVKTAGPIASKMLNAAINELGLEK</sequence>
<evidence type="ECO:0000259" key="2">
    <source>
        <dbReference type="Pfam" id="PF21922"/>
    </source>
</evidence>
<dbReference type="InterPro" id="IPR012338">
    <property type="entry name" value="Beta-lactam/transpept-like"/>
</dbReference>
<dbReference type="InterPro" id="IPR001460">
    <property type="entry name" value="PCN-bd_Tpept"/>
</dbReference>
<proteinExistence type="predicted"/>
<name>A0A233V3V3_FINMA</name>
<protein>
    <submittedName>
        <fullName evidence="3">Penicillin-binding protein</fullName>
    </submittedName>
</protein>
<dbReference type="AlphaFoldDB" id="A0A233V3V3"/>
<dbReference type="EMBL" id="NDYC01000026">
    <property type="protein sequence ID" value="OXZ27081.1"/>
    <property type="molecule type" value="Genomic_DNA"/>
</dbReference>
<gene>
    <name evidence="3" type="ORF">B9N49_05755</name>
</gene>
<dbReference type="Gene3D" id="3.90.1310.10">
    <property type="entry name" value="Penicillin-binding protein 2a (Domain 2)"/>
    <property type="match status" value="1"/>
</dbReference>
<dbReference type="PANTHER" id="PTHR30627:SF24">
    <property type="entry name" value="PENICILLIN-BINDING PROTEIN 4B"/>
    <property type="match status" value="1"/>
</dbReference>
<dbReference type="Pfam" id="PF21922">
    <property type="entry name" value="PBP_dimer_2"/>
    <property type="match status" value="1"/>
</dbReference>
<dbReference type="InterPro" id="IPR054120">
    <property type="entry name" value="PBPA_dimer"/>
</dbReference>
<dbReference type="PANTHER" id="PTHR30627">
    <property type="entry name" value="PEPTIDOGLYCAN D,D-TRANSPEPTIDASE"/>
    <property type="match status" value="1"/>
</dbReference>
<evidence type="ECO:0000313" key="3">
    <source>
        <dbReference type="EMBL" id="OXZ27081.1"/>
    </source>
</evidence>
<dbReference type="Pfam" id="PF00905">
    <property type="entry name" value="Transpeptidase"/>
    <property type="match status" value="1"/>
</dbReference>
<dbReference type="Proteomes" id="UP000215413">
    <property type="component" value="Unassembled WGS sequence"/>
</dbReference>
<dbReference type="GO" id="GO:0046677">
    <property type="term" value="P:response to antibiotic"/>
    <property type="evidence" value="ECO:0007669"/>
    <property type="project" value="UniProtKB-KW"/>
</dbReference>
<reference evidence="4" key="1">
    <citation type="submission" date="2017-04" db="EMBL/GenBank/DDBJ databases">
        <title>Finegoldia magna isolated from orthopedic joint implant-associated infections.</title>
        <authorList>
            <person name="Bjorklund S."/>
            <person name="Bruggemann H."/>
            <person name="Jensen A."/>
            <person name="Hellmark B."/>
            <person name="Soderquist B."/>
        </authorList>
    </citation>
    <scope>NUCLEOTIDE SEQUENCE [LARGE SCALE GENOMIC DNA]</scope>
    <source>
        <strain evidence="4">CCUG 54800</strain>
    </source>
</reference>
<feature type="domain" description="Penicillin-binding protein transpeptidase" evidence="1">
    <location>
        <begin position="158"/>
        <end position="461"/>
    </location>
</feature>
<dbReference type="GO" id="GO:0071555">
    <property type="term" value="P:cell wall organization"/>
    <property type="evidence" value="ECO:0007669"/>
    <property type="project" value="TreeGrafter"/>
</dbReference>
<dbReference type="GO" id="GO:0005886">
    <property type="term" value="C:plasma membrane"/>
    <property type="evidence" value="ECO:0007669"/>
    <property type="project" value="TreeGrafter"/>
</dbReference>
<dbReference type="SUPFAM" id="SSF56601">
    <property type="entry name" value="beta-lactamase/transpeptidase-like"/>
    <property type="match status" value="1"/>
</dbReference>